<feature type="transmembrane region" description="Helical" evidence="8">
    <location>
        <begin position="143"/>
        <end position="166"/>
    </location>
</feature>
<evidence type="ECO:0000256" key="6">
    <source>
        <dbReference type="ARBA" id="ARBA00022989"/>
    </source>
</evidence>
<keyword evidence="4" id="KW-0808">Transferase</keyword>
<feature type="transmembrane region" description="Helical" evidence="8">
    <location>
        <begin position="298"/>
        <end position="316"/>
    </location>
</feature>
<protein>
    <recommendedName>
        <fullName evidence="9">Glycosyltransferase RgtA/B/C/D-like domain-containing protein</fullName>
    </recommendedName>
</protein>
<dbReference type="GO" id="GO:0016763">
    <property type="term" value="F:pentosyltransferase activity"/>
    <property type="evidence" value="ECO:0007669"/>
    <property type="project" value="TreeGrafter"/>
</dbReference>
<sequence>MKYRIALLIILILAVVLRLRGINSPVADWHSWRQADTAAVARNFEKFGVDVLHPRYDDLSNISSGLDNPMGWRMVEFPIYQFVAVGLKQAFGVWSIEVWLRLISISFSTGSVLLIYLLGVHVVNKRVGLMSALGYGVFPYSVYYGRVILPEATAVFLALLSIYLLIRVKSNLVAVISSGVVGALVLLVKPTAAFIMLPMIYFAWVRFKGIRGIFSIWPYLLAILMFVPFIWWRNWIASYPEGIPANMWLLNGDGIRLKGAWFYWLFGERIAKLILGYWGVVPLAMGVLWMLTNSKLKPLLWFVVGAGIYLVVFATGNVKHDYYQVMILPALFFAVAVGIEYLIKDKKTYVERFVSYAFVIVIMGLSVVLSWHEIRTYYWINNMKMVEVGKVVDNLLPSDAKVIAPYGGDTAFLYQTNRAGWPIGFEIEDKIEKGATAYVSIDPLDIEPRTLAEKYTVVEEGEGYIIISLK</sequence>
<dbReference type="GO" id="GO:0009103">
    <property type="term" value="P:lipopolysaccharide biosynthetic process"/>
    <property type="evidence" value="ECO:0007669"/>
    <property type="project" value="UniProtKB-ARBA"/>
</dbReference>
<gene>
    <name evidence="10" type="ORF">COW99_01665</name>
</gene>
<keyword evidence="3" id="KW-0328">Glycosyltransferase</keyword>
<dbReference type="GO" id="GO:0005886">
    <property type="term" value="C:plasma membrane"/>
    <property type="evidence" value="ECO:0007669"/>
    <property type="project" value="UniProtKB-SubCell"/>
</dbReference>
<keyword evidence="7 8" id="KW-0472">Membrane</keyword>
<evidence type="ECO:0000259" key="9">
    <source>
        <dbReference type="Pfam" id="PF13231"/>
    </source>
</evidence>
<comment type="subcellular location">
    <subcellularLocation>
        <location evidence="1">Cell membrane</location>
        <topology evidence="1">Multi-pass membrane protein</topology>
    </subcellularLocation>
</comment>
<feature type="transmembrane region" description="Helical" evidence="8">
    <location>
        <begin position="353"/>
        <end position="372"/>
    </location>
</feature>
<feature type="transmembrane region" description="Helical" evidence="8">
    <location>
        <begin position="172"/>
        <end position="204"/>
    </location>
</feature>
<dbReference type="InterPro" id="IPR050297">
    <property type="entry name" value="LipidA_mod_glycosyltrf_83"/>
</dbReference>
<evidence type="ECO:0000256" key="3">
    <source>
        <dbReference type="ARBA" id="ARBA00022676"/>
    </source>
</evidence>
<evidence type="ECO:0000256" key="4">
    <source>
        <dbReference type="ARBA" id="ARBA00022679"/>
    </source>
</evidence>
<dbReference type="InterPro" id="IPR038731">
    <property type="entry name" value="RgtA/B/C-like"/>
</dbReference>
<evidence type="ECO:0000313" key="10">
    <source>
        <dbReference type="EMBL" id="PIP61912.1"/>
    </source>
</evidence>
<accession>A0A2H0BW51</accession>
<feature type="transmembrane region" description="Helical" evidence="8">
    <location>
        <begin position="270"/>
        <end position="291"/>
    </location>
</feature>
<feature type="transmembrane region" description="Helical" evidence="8">
    <location>
        <begin position="322"/>
        <end position="341"/>
    </location>
</feature>
<feature type="transmembrane region" description="Helical" evidence="8">
    <location>
        <begin position="98"/>
        <end position="123"/>
    </location>
</feature>
<evidence type="ECO:0000256" key="8">
    <source>
        <dbReference type="SAM" id="Phobius"/>
    </source>
</evidence>
<dbReference type="EMBL" id="PCTA01000010">
    <property type="protein sequence ID" value="PIP61912.1"/>
    <property type="molecule type" value="Genomic_DNA"/>
</dbReference>
<name>A0A2H0BW51_9BACT</name>
<keyword evidence="5 8" id="KW-0812">Transmembrane</keyword>
<dbReference type="PANTHER" id="PTHR33908:SF11">
    <property type="entry name" value="MEMBRANE PROTEIN"/>
    <property type="match status" value="1"/>
</dbReference>
<dbReference type="Proteomes" id="UP000231246">
    <property type="component" value="Unassembled WGS sequence"/>
</dbReference>
<evidence type="ECO:0000313" key="11">
    <source>
        <dbReference type="Proteomes" id="UP000231246"/>
    </source>
</evidence>
<reference evidence="10 11" key="1">
    <citation type="submission" date="2017-09" db="EMBL/GenBank/DDBJ databases">
        <title>Depth-based differentiation of microbial function through sediment-hosted aquifers and enrichment of novel symbionts in the deep terrestrial subsurface.</title>
        <authorList>
            <person name="Probst A.J."/>
            <person name="Ladd B."/>
            <person name="Jarett J.K."/>
            <person name="Geller-Mcgrath D.E."/>
            <person name="Sieber C.M."/>
            <person name="Emerson J.B."/>
            <person name="Anantharaman K."/>
            <person name="Thomas B.C."/>
            <person name="Malmstrom R."/>
            <person name="Stieglmeier M."/>
            <person name="Klingl A."/>
            <person name="Woyke T."/>
            <person name="Ryan C.M."/>
            <person name="Banfield J.F."/>
        </authorList>
    </citation>
    <scope>NUCLEOTIDE SEQUENCE [LARGE SCALE GENOMIC DNA]</scope>
    <source>
        <strain evidence="10">CG22_combo_CG10-13_8_21_14_all_38_20</strain>
    </source>
</reference>
<evidence type="ECO:0000256" key="2">
    <source>
        <dbReference type="ARBA" id="ARBA00022475"/>
    </source>
</evidence>
<proteinExistence type="predicted"/>
<dbReference type="Pfam" id="PF13231">
    <property type="entry name" value="PMT_2"/>
    <property type="match status" value="1"/>
</dbReference>
<dbReference type="AlphaFoldDB" id="A0A2H0BW51"/>
<organism evidence="10 11">
    <name type="scientific">Candidatus Roizmanbacteria bacterium CG22_combo_CG10-13_8_21_14_all_38_20</name>
    <dbReference type="NCBI Taxonomy" id="1974862"/>
    <lineage>
        <taxon>Bacteria</taxon>
        <taxon>Candidatus Roizmaniibacteriota</taxon>
    </lineage>
</organism>
<comment type="caution">
    <text evidence="10">The sequence shown here is derived from an EMBL/GenBank/DDBJ whole genome shotgun (WGS) entry which is preliminary data.</text>
</comment>
<evidence type="ECO:0000256" key="1">
    <source>
        <dbReference type="ARBA" id="ARBA00004651"/>
    </source>
</evidence>
<keyword evidence="2" id="KW-1003">Cell membrane</keyword>
<evidence type="ECO:0000256" key="7">
    <source>
        <dbReference type="ARBA" id="ARBA00023136"/>
    </source>
</evidence>
<evidence type="ECO:0000256" key="5">
    <source>
        <dbReference type="ARBA" id="ARBA00022692"/>
    </source>
</evidence>
<feature type="domain" description="Glycosyltransferase RgtA/B/C/D-like" evidence="9">
    <location>
        <begin position="98"/>
        <end position="232"/>
    </location>
</feature>
<keyword evidence="6 8" id="KW-1133">Transmembrane helix</keyword>
<dbReference type="PANTHER" id="PTHR33908">
    <property type="entry name" value="MANNOSYLTRANSFERASE YKCB-RELATED"/>
    <property type="match status" value="1"/>
</dbReference>
<feature type="transmembrane region" description="Helical" evidence="8">
    <location>
        <begin position="216"/>
        <end position="232"/>
    </location>
</feature>